<evidence type="ECO:0000256" key="1">
    <source>
        <dbReference type="SAM" id="MobiDB-lite"/>
    </source>
</evidence>
<dbReference type="AlphaFoldDB" id="A0AAN4Q2S0"/>
<comment type="caution">
    <text evidence="2">The sequence shown here is derived from an EMBL/GenBank/DDBJ whole genome shotgun (WGS) entry which is preliminary data.</text>
</comment>
<keyword evidence="2" id="KW-0238">DNA-binding</keyword>
<evidence type="ECO:0000313" key="3">
    <source>
        <dbReference type="Proteomes" id="UP000248291"/>
    </source>
</evidence>
<accession>A0AAN4Q2S0</accession>
<protein>
    <submittedName>
        <fullName evidence="2">DNA-binding transcriptional regulator</fullName>
    </submittedName>
</protein>
<reference evidence="2 3" key="1">
    <citation type="submission" date="2018-04" db="EMBL/GenBank/DDBJ databases">
        <title>Draft genome sequence of Pseudomonas syringae pv. actinidiae biovar 3 strains isolated from kiwifruit in Kagawa prefecture.</title>
        <authorList>
            <person name="Tabuchi M."/>
            <person name="Saito M."/>
            <person name="Fujiwara S."/>
            <person name="Sasa N."/>
            <person name="Akimitsu K."/>
            <person name="Gomi K."/>
            <person name="Konishi-Sugita S."/>
            <person name="Hamano K."/>
            <person name="Kataoka I."/>
        </authorList>
    </citation>
    <scope>NUCLEOTIDE SEQUENCE [LARGE SCALE GENOMIC DNA]</scope>
    <source>
        <strain evidence="2 3">MAFF212211</strain>
    </source>
</reference>
<dbReference type="RefSeq" id="WP_017699709.1">
    <property type="nucleotide sequence ID" value="NZ_BGKA01000080.1"/>
</dbReference>
<gene>
    <name evidence="2" type="ORF">KPSA3_02231</name>
</gene>
<name>A0AAN4Q2S0_PSESF</name>
<sequence>MKLVDRVAKKHSPSRSKPQNPETFSLNVNRMHQKGLPIAALFLCKTDGIIEQPASQTETPKSSGKMASEFYERDTVKLLNTYDDHDDAKEAAEKLVGEKRLASERDATVVIYNLFGIPSWGNFHRLGMYNLIELKGLLDRKTSWQPEDIKRHQQILATLNTVAKNYSLELPSHWL</sequence>
<dbReference type="EMBL" id="BGKA01000080">
    <property type="protein sequence ID" value="GBH16288.1"/>
    <property type="molecule type" value="Genomic_DNA"/>
</dbReference>
<feature type="region of interest" description="Disordered" evidence="1">
    <location>
        <begin position="1"/>
        <end position="23"/>
    </location>
</feature>
<organism evidence="2 3">
    <name type="scientific">Pseudomonas syringae pv. actinidiae</name>
    <dbReference type="NCBI Taxonomy" id="103796"/>
    <lineage>
        <taxon>Bacteria</taxon>
        <taxon>Pseudomonadati</taxon>
        <taxon>Pseudomonadota</taxon>
        <taxon>Gammaproteobacteria</taxon>
        <taxon>Pseudomonadales</taxon>
        <taxon>Pseudomonadaceae</taxon>
        <taxon>Pseudomonas</taxon>
        <taxon>Pseudomonas syringae</taxon>
    </lineage>
</organism>
<dbReference type="GO" id="GO:0003677">
    <property type="term" value="F:DNA binding"/>
    <property type="evidence" value="ECO:0007669"/>
    <property type="project" value="UniProtKB-KW"/>
</dbReference>
<proteinExistence type="predicted"/>
<dbReference type="Proteomes" id="UP000248291">
    <property type="component" value="Unassembled WGS sequence"/>
</dbReference>
<evidence type="ECO:0000313" key="2">
    <source>
        <dbReference type="EMBL" id="GBH16288.1"/>
    </source>
</evidence>